<feature type="region of interest" description="Disordered" evidence="1">
    <location>
        <begin position="1"/>
        <end position="23"/>
    </location>
</feature>
<reference evidence="2" key="2">
    <citation type="submission" date="2023-06" db="EMBL/GenBank/DDBJ databases">
        <authorList>
            <consortium name="Lawrence Berkeley National Laboratory"/>
            <person name="Haridas S."/>
            <person name="Hensen N."/>
            <person name="Bonometti L."/>
            <person name="Westerberg I."/>
            <person name="Brannstrom I.O."/>
            <person name="Guillou S."/>
            <person name="Cros-Aarteil S."/>
            <person name="Calhoun S."/>
            <person name="Kuo A."/>
            <person name="Mondo S."/>
            <person name="Pangilinan J."/>
            <person name="Riley R."/>
            <person name="Labutti K."/>
            <person name="Andreopoulos B."/>
            <person name="Lipzen A."/>
            <person name="Chen C."/>
            <person name="Yanf M."/>
            <person name="Daum C."/>
            <person name="Ng V."/>
            <person name="Clum A."/>
            <person name="Steindorff A."/>
            <person name="Ohm R."/>
            <person name="Martin F."/>
            <person name="Silar P."/>
            <person name="Natvig D."/>
            <person name="Lalanne C."/>
            <person name="Gautier V."/>
            <person name="Ament-Velasquez S.L."/>
            <person name="Kruys A."/>
            <person name="Hutchinson M.I."/>
            <person name="Powell A.J."/>
            <person name="Barry K."/>
            <person name="Miller A.N."/>
            <person name="Grigoriev I.V."/>
            <person name="Debuchy R."/>
            <person name="Gladieux P."/>
            <person name="Thoren M.H."/>
            <person name="Johannesson H."/>
        </authorList>
    </citation>
    <scope>NUCLEOTIDE SEQUENCE</scope>
    <source>
        <strain evidence="2">CBS 958.72</strain>
    </source>
</reference>
<dbReference type="EMBL" id="JAULSN010000002">
    <property type="protein sequence ID" value="KAK3378955.1"/>
    <property type="molecule type" value="Genomic_DNA"/>
</dbReference>
<evidence type="ECO:0000313" key="2">
    <source>
        <dbReference type="EMBL" id="KAK3378955.1"/>
    </source>
</evidence>
<reference evidence="2" key="1">
    <citation type="journal article" date="2023" name="Mol. Phylogenet. Evol.">
        <title>Genome-scale phylogeny and comparative genomics of the fungal order Sordariales.</title>
        <authorList>
            <person name="Hensen N."/>
            <person name="Bonometti L."/>
            <person name="Westerberg I."/>
            <person name="Brannstrom I.O."/>
            <person name="Guillou S."/>
            <person name="Cros-Aarteil S."/>
            <person name="Calhoun S."/>
            <person name="Haridas S."/>
            <person name="Kuo A."/>
            <person name="Mondo S."/>
            <person name="Pangilinan J."/>
            <person name="Riley R."/>
            <person name="LaButti K."/>
            <person name="Andreopoulos B."/>
            <person name="Lipzen A."/>
            <person name="Chen C."/>
            <person name="Yan M."/>
            <person name="Daum C."/>
            <person name="Ng V."/>
            <person name="Clum A."/>
            <person name="Steindorff A."/>
            <person name="Ohm R.A."/>
            <person name="Martin F."/>
            <person name="Silar P."/>
            <person name="Natvig D.O."/>
            <person name="Lalanne C."/>
            <person name="Gautier V."/>
            <person name="Ament-Velasquez S.L."/>
            <person name="Kruys A."/>
            <person name="Hutchinson M.I."/>
            <person name="Powell A.J."/>
            <person name="Barry K."/>
            <person name="Miller A.N."/>
            <person name="Grigoriev I.V."/>
            <person name="Debuchy R."/>
            <person name="Gladieux P."/>
            <person name="Hiltunen Thoren M."/>
            <person name="Johannesson H."/>
        </authorList>
    </citation>
    <scope>NUCLEOTIDE SEQUENCE</scope>
    <source>
        <strain evidence="2">CBS 958.72</strain>
    </source>
</reference>
<dbReference type="PANTHER" id="PTHR12069:SF0">
    <property type="entry name" value="DNA-DIRECTED RNA POLYMERASE III SUBUNIT RPC5"/>
    <property type="match status" value="1"/>
</dbReference>
<feature type="compositionally biased region" description="Basic and acidic residues" evidence="1">
    <location>
        <begin position="409"/>
        <end position="426"/>
    </location>
</feature>
<dbReference type="GO" id="GO:0042797">
    <property type="term" value="P:tRNA transcription by RNA polymerase III"/>
    <property type="evidence" value="ECO:0007669"/>
    <property type="project" value="TreeGrafter"/>
</dbReference>
<dbReference type="PANTHER" id="PTHR12069">
    <property type="entry name" value="DNA-DIRECTED RNA POLYMERASES III 80 KDA POLYPEPTIDE RNA POLYMERASE III SUBUNIT 5"/>
    <property type="match status" value="1"/>
</dbReference>
<sequence length="460" mass="47947">MSITSATPPLILRGTSAVGSNDDDDDPVVATYSVFVKPPLPTHRKLVVMQFVNKTSSDPAQIRPPRIGEIRVKPDTGMFEVDVPVETGRAYDRGKGVAWGSALHKSMEAKKGGSLGLAGGFGIGGPSSRGGGAGSRGGRRGGGGDGNGLGGNDDGEGGGGQLTWAEAMRQDKVLRTQTLIGNKSREEVNTTHMVGVFQGKNIHLTPVSSLVHLRPAAHHLDAITEQERLARPSAGGPAAGAADKANAVRAIHMTVKAAMDEDGASTETIADRLRAVQTEPWRRMEWVHDEDVSAWQAYNECLLLRTSGAPGPAPEASETDDELDDEKSAAGARDKGKGKEVATGSSSGNADDSGVPNLASRVAHLETDWGEEELLRAVSGITATDKKPGEEALSQPGPARPTVPKPKGKAKETTVKAEEKTEETRRRPGRPAAAVGASRGGRTRAARRGGAAGPSSAMEL</sequence>
<organism evidence="2 3">
    <name type="scientific">Lasiosphaeria ovina</name>
    <dbReference type="NCBI Taxonomy" id="92902"/>
    <lineage>
        <taxon>Eukaryota</taxon>
        <taxon>Fungi</taxon>
        <taxon>Dikarya</taxon>
        <taxon>Ascomycota</taxon>
        <taxon>Pezizomycotina</taxon>
        <taxon>Sordariomycetes</taxon>
        <taxon>Sordariomycetidae</taxon>
        <taxon>Sordariales</taxon>
        <taxon>Lasiosphaeriaceae</taxon>
        <taxon>Lasiosphaeria</taxon>
    </lineage>
</organism>
<evidence type="ECO:0008006" key="4">
    <source>
        <dbReference type="Google" id="ProtNLM"/>
    </source>
</evidence>
<protein>
    <recommendedName>
        <fullName evidence="4">DNA-directed RNA polymerase III complex subunit Rpc37</fullName>
    </recommendedName>
</protein>
<feature type="compositionally biased region" description="Basic and acidic residues" evidence="1">
    <location>
        <begin position="326"/>
        <end position="340"/>
    </location>
</feature>
<feature type="region of interest" description="Disordered" evidence="1">
    <location>
        <begin position="381"/>
        <end position="460"/>
    </location>
</feature>
<feature type="region of interest" description="Disordered" evidence="1">
    <location>
        <begin position="126"/>
        <end position="161"/>
    </location>
</feature>
<keyword evidence="3" id="KW-1185">Reference proteome</keyword>
<name>A0AAE0KMH1_9PEZI</name>
<evidence type="ECO:0000313" key="3">
    <source>
        <dbReference type="Proteomes" id="UP001287356"/>
    </source>
</evidence>
<dbReference type="AlphaFoldDB" id="A0AAE0KMH1"/>
<comment type="caution">
    <text evidence="2">The sequence shown here is derived from an EMBL/GenBank/DDBJ whole genome shotgun (WGS) entry which is preliminary data.</text>
</comment>
<dbReference type="InterPro" id="IPR006886">
    <property type="entry name" value="RNA_pol_III_Rpc5"/>
</dbReference>
<gene>
    <name evidence="2" type="ORF">B0T24DRAFT_716632</name>
</gene>
<dbReference type="GO" id="GO:0005666">
    <property type="term" value="C:RNA polymerase III complex"/>
    <property type="evidence" value="ECO:0007669"/>
    <property type="project" value="TreeGrafter"/>
</dbReference>
<accession>A0AAE0KMH1</accession>
<dbReference type="Pfam" id="PF04801">
    <property type="entry name" value="RPC5"/>
    <property type="match status" value="2"/>
</dbReference>
<feature type="region of interest" description="Disordered" evidence="1">
    <location>
        <begin position="306"/>
        <end position="356"/>
    </location>
</feature>
<evidence type="ECO:0000256" key="1">
    <source>
        <dbReference type="SAM" id="MobiDB-lite"/>
    </source>
</evidence>
<proteinExistence type="predicted"/>
<dbReference type="Proteomes" id="UP001287356">
    <property type="component" value="Unassembled WGS sequence"/>
</dbReference>